<gene>
    <name evidence="1" type="ORF">DS745_16230</name>
</gene>
<evidence type="ECO:0008006" key="3">
    <source>
        <dbReference type="Google" id="ProtNLM"/>
    </source>
</evidence>
<dbReference type="OrthoDB" id="2882013at2"/>
<accession>A0A4Q0VPB9</accession>
<keyword evidence="2" id="KW-1185">Reference proteome</keyword>
<name>A0A4Q0VPB9_9BACI</name>
<dbReference type="EMBL" id="QOUX01000046">
    <property type="protein sequence ID" value="RXI97901.1"/>
    <property type="molecule type" value="Genomic_DNA"/>
</dbReference>
<evidence type="ECO:0000313" key="1">
    <source>
        <dbReference type="EMBL" id="RXI97901.1"/>
    </source>
</evidence>
<sequence length="100" mass="11639">MAKFKIEHVKEIVSDIEEIQNTAMKHLWNETQQSEDVRQLLHVIDDLARVAGMFGETIIEQLKGEIVNTDPQTYIEQKLSGAYFQMKRFEQSNIEEETPS</sequence>
<dbReference type="AlphaFoldDB" id="A0A4Q0VPB9"/>
<comment type="caution">
    <text evidence="1">The sequence shown here is derived from an EMBL/GenBank/DDBJ whole genome shotgun (WGS) entry which is preliminary data.</text>
</comment>
<reference evidence="1 2" key="1">
    <citation type="journal article" date="2019" name="Int. J. Syst. Evol. Microbiol.">
        <title>Anaerobacillus alkaliphilus sp. nov., a novel alkaliphilic and moderately halophilic bacterium.</title>
        <authorList>
            <person name="Borsodi A.K."/>
            <person name="Aszalos J.M."/>
            <person name="Bihari P."/>
            <person name="Nagy I."/>
            <person name="Schumann P."/>
            <person name="Sproer C."/>
            <person name="Kovacs A.L."/>
            <person name="Boka K."/>
            <person name="Dobosy P."/>
            <person name="Ovari M."/>
            <person name="Szili-Kovacs T."/>
            <person name="Toth E."/>
        </authorList>
    </citation>
    <scope>NUCLEOTIDE SEQUENCE [LARGE SCALE GENOMIC DNA]</scope>
    <source>
        <strain evidence="1 2">B16-10</strain>
    </source>
</reference>
<protein>
    <recommendedName>
        <fullName evidence="3">Nucleotide pyrophosphohydrolase</fullName>
    </recommendedName>
</protein>
<dbReference type="Proteomes" id="UP000290649">
    <property type="component" value="Unassembled WGS sequence"/>
</dbReference>
<dbReference type="RefSeq" id="WP_129079265.1">
    <property type="nucleotide sequence ID" value="NZ_QOUX01000046.1"/>
</dbReference>
<organism evidence="1 2">
    <name type="scientific">Anaerobacillus alkaliphilus</name>
    <dbReference type="NCBI Taxonomy" id="1548597"/>
    <lineage>
        <taxon>Bacteria</taxon>
        <taxon>Bacillati</taxon>
        <taxon>Bacillota</taxon>
        <taxon>Bacilli</taxon>
        <taxon>Bacillales</taxon>
        <taxon>Bacillaceae</taxon>
        <taxon>Anaerobacillus</taxon>
    </lineage>
</organism>
<evidence type="ECO:0000313" key="2">
    <source>
        <dbReference type="Proteomes" id="UP000290649"/>
    </source>
</evidence>
<proteinExistence type="predicted"/>